<feature type="transmembrane region" description="Helical" evidence="6">
    <location>
        <begin position="200"/>
        <end position="226"/>
    </location>
</feature>
<protein>
    <recommendedName>
        <fullName evidence="7">Major facilitator superfamily (MFS) profile domain-containing protein</fullName>
    </recommendedName>
</protein>
<feature type="transmembrane region" description="Helical" evidence="6">
    <location>
        <begin position="329"/>
        <end position="348"/>
    </location>
</feature>
<dbReference type="Pfam" id="PF07690">
    <property type="entry name" value="MFS_1"/>
    <property type="match status" value="1"/>
</dbReference>
<keyword evidence="3 6" id="KW-0812">Transmembrane</keyword>
<dbReference type="EMBL" id="BNJF01000001">
    <property type="protein sequence ID" value="GHO43548.1"/>
    <property type="molecule type" value="Genomic_DNA"/>
</dbReference>
<keyword evidence="9" id="KW-1185">Reference proteome</keyword>
<gene>
    <name evidence="8" type="ORF">KSX_17110</name>
</gene>
<evidence type="ECO:0000256" key="3">
    <source>
        <dbReference type="ARBA" id="ARBA00022692"/>
    </source>
</evidence>
<feature type="transmembrane region" description="Helical" evidence="6">
    <location>
        <begin position="285"/>
        <end position="308"/>
    </location>
</feature>
<evidence type="ECO:0000256" key="6">
    <source>
        <dbReference type="SAM" id="Phobius"/>
    </source>
</evidence>
<evidence type="ECO:0000256" key="1">
    <source>
        <dbReference type="ARBA" id="ARBA00004651"/>
    </source>
</evidence>
<dbReference type="AlphaFoldDB" id="A0A8J3HZV9"/>
<dbReference type="Proteomes" id="UP000612362">
    <property type="component" value="Unassembled WGS sequence"/>
</dbReference>
<keyword evidence="2" id="KW-1003">Cell membrane</keyword>
<reference evidence="8" key="1">
    <citation type="submission" date="2020-10" db="EMBL/GenBank/DDBJ databases">
        <title>Taxonomic study of unclassified bacteria belonging to the class Ktedonobacteria.</title>
        <authorList>
            <person name="Yabe S."/>
            <person name="Wang C.M."/>
            <person name="Zheng Y."/>
            <person name="Sakai Y."/>
            <person name="Cavaletti L."/>
            <person name="Monciardini P."/>
            <person name="Donadio S."/>
        </authorList>
    </citation>
    <scope>NUCLEOTIDE SEQUENCE</scope>
    <source>
        <strain evidence="8">SOSP1-1</strain>
    </source>
</reference>
<feature type="transmembrane region" description="Helical" evidence="6">
    <location>
        <begin position="260"/>
        <end position="279"/>
    </location>
</feature>
<keyword evidence="5 6" id="KW-0472">Membrane</keyword>
<evidence type="ECO:0000256" key="4">
    <source>
        <dbReference type="ARBA" id="ARBA00022989"/>
    </source>
</evidence>
<sequence length="379" mass="40550">MALVIGINLVAYRGHSLMALVCAVMLIYVPQRVVAPLSGRLADKLARRNLLLAANGSLMGLSFVLWWLQHDHQLQHDHPLWWLKLYALQVVIGLTTGVLTTAESAFVQEMVSPRVLVNAQYVNGMVSNAGQVLGSALSSWLASKSYDLLFAFNGASFLLMLLVLFGAKAGREKPLPKGDEAPMSAAWEYIKHPERSDARWALLVYGTVCIFCFNGLVLQPLIGYHLLGGENAYTMLALANAIGALVGSLVLSLVKTRATVRWLLAWCVWNASFLTLYGASFSPPVSMVCLGIASIGGSAIANSARVIVVEGAPNELLGRLYSIYGRRSYIGQLAANLLAASVAAGLGIRAAATCITAAGVIVLCALGAFYLLRSRSRSG</sequence>
<dbReference type="GO" id="GO:0005886">
    <property type="term" value="C:plasma membrane"/>
    <property type="evidence" value="ECO:0007669"/>
    <property type="project" value="UniProtKB-SubCell"/>
</dbReference>
<dbReference type="PROSITE" id="PS50850">
    <property type="entry name" value="MFS"/>
    <property type="match status" value="1"/>
</dbReference>
<dbReference type="InterPro" id="IPR036259">
    <property type="entry name" value="MFS_trans_sf"/>
</dbReference>
<evidence type="ECO:0000313" key="8">
    <source>
        <dbReference type="EMBL" id="GHO43548.1"/>
    </source>
</evidence>
<feature type="transmembrane region" description="Helical" evidence="6">
    <location>
        <begin position="354"/>
        <end position="372"/>
    </location>
</feature>
<feature type="transmembrane region" description="Helical" evidence="6">
    <location>
        <begin position="232"/>
        <end position="253"/>
    </location>
</feature>
<dbReference type="Gene3D" id="1.20.1250.20">
    <property type="entry name" value="MFS general substrate transporter like domains"/>
    <property type="match status" value="1"/>
</dbReference>
<feature type="transmembrane region" description="Helical" evidence="6">
    <location>
        <begin position="12"/>
        <end position="29"/>
    </location>
</feature>
<name>A0A8J3HZV9_9CHLR</name>
<comment type="caution">
    <text evidence="8">The sequence shown here is derived from an EMBL/GenBank/DDBJ whole genome shotgun (WGS) entry which is preliminary data.</text>
</comment>
<accession>A0A8J3HZV9</accession>
<evidence type="ECO:0000256" key="5">
    <source>
        <dbReference type="ARBA" id="ARBA00023136"/>
    </source>
</evidence>
<comment type="subcellular location">
    <subcellularLocation>
        <location evidence="1">Cell membrane</location>
        <topology evidence="1">Multi-pass membrane protein</topology>
    </subcellularLocation>
</comment>
<evidence type="ECO:0000259" key="7">
    <source>
        <dbReference type="PROSITE" id="PS50850"/>
    </source>
</evidence>
<feature type="transmembrane region" description="Helical" evidence="6">
    <location>
        <begin position="148"/>
        <end position="167"/>
    </location>
</feature>
<feature type="transmembrane region" description="Helical" evidence="6">
    <location>
        <begin position="80"/>
        <end position="100"/>
    </location>
</feature>
<dbReference type="CDD" id="cd06173">
    <property type="entry name" value="MFS_MefA_like"/>
    <property type="match status" value="1"/>
</dbReference>
<dbReference type="InterPro" id="IPR011701">
    <property type="entry name" value="MFS"/>
</dbReference>
<keyword evidence="4 6" id="KW-1133">Transmembrane helix</keyword>
<dbReference type="GO" id="GO:0022857">
    <property type="term" value="F:transmembrane transporter activity"/>
    <property type="evidence" value="ECO:0007669"/>
    <property type="project" value="InterPro"/>
</dbReference>
<dbReference type="PANTHER" id="PTHR23513">
    <property type="entry name" value="INTEGRAL MEMBRANE EFFLUX PROTEIN-RELATED"/>
    <property type="match status" value="1"/>
</dbReference>
<feature type="domain" description="Major facilitator superfamily (MFS) profile" evidence="7">
    <location>
        <begin position="1"/>
        <end position="376"/>
    </location>
</feature>
<dbReference type="PANTHER" id="PTHR23513:SF11">
    <property type="entry name" value="STAPHYLOFERRIN A TRANSPORTER"/>
    <property type="match status" value="1"/>
</dbReference>
<dbReference type="InterPro" id="IPR020846">
    <property type="entry name" value="MFS_dom"/>
</dbReference>
<evidence type="ECO:0000256" key="2">
    <source>
        <dbReference type="ARBA" id="ARBA00022475"/>
    </source>
</evidence>
<organism evidence="8 9">
    <name type="scientific">Ktedonospora formicarum</name>
    <dbReference type="NCBI Taxonomy" id="2778364"/>
    <lineage>
        <taxon>Bacteria</taxon>
        <taxon>Bacillati</taxon>
        <taxon>Chloroflexota</taxon>
        <taxon>Ktedonobacteria</taxon>
        <taxon>Ktedonobacterales</taxon>
        <taxon>Ktedonobacteraceae</taxon>
        <taxon>Ktedonospora</taxon>
    </lineage>
</organism>
<proteinExistence type="predicted"/>
<dbReference type="SUPFAM" id="SSF103473">
    <property type="entry name" value="MFS general substrate transporter"/>
    <property type="match status" value="1"/>
</dbReference>
<feature type="transmembrane region" description="Helical" evidence="6">
    <location>
        <begin position="50"/>
        <end position="68"/>
    </location>
</feature>
<evidence type="ECO:0000313" key="9">
    <source>
        <dbReference type="Proteomes" id="UP000612362"/>
    </source>
</evidence>